<dbReference type="eggNOG" id="KOG4310">
    <property type="taxonomic scope" value="Eukaryota"/>
</dbReference>
<dbReference type="SMART" id="SM00751">
    <property type="entry name" value="BSD"/>
    <property type="match status" value="1"/>
</dbReference>
<feature type="domain" description="BSD" evidence="2">
    <location>
        <begin position="247"/>
        <end position="303"/>
    </location>
</feature>
<feature type="region of interest" description="Disordered" evidence="1">
    <location>
        <begin position="313"/>
        <end position="418"/>
    </location>
</feature>
<dbReference type="InterPro" id="IPR005607">
    <property type="entry name" value="BSD_dom"/>
</dbReference>
<dbReference type="STRING" id="32264.T1L1D5"/>
<dbReference type="InterPro" id="IPR035925">
    <property type="entry name" value="BSD_dom_sf"/>
</dbReference>
<dbReference type="PANTHER" id="PTHR16019:SF6">
    <property type="entry name" value="SYNAPSE-ASSOCIATED PROTEIN 1"/>
    <property type="match status" value="1"/>
</dbReference>
<sequence>MDFMSNILKKAPFKSESSEDREKPEEDTQSETEKKQESNKPGIGAGLVDGMQSFMKSTFKGSSNREPSEATESEEQDDESKKESTTSSIGSGLMNTVLKTTSFFKSDANNDSKRKGSSDTQSETEPKEDSATASSPGGDDASGDKSTPSEQVSNKAIDSAKSIGNFLFNVANKAGQTVTATATKLKQSVEHNSLLADFTKEQQEFIKEHGGNIEVGEPPWVGCEQEEEVKQQIISLSTDKRNFVRSPPSGVQFDFDMQQMLPVALALLKHDSNLEKMRFELVPALVNEETFWRNYFYRVSLIKQSTSLSNLNKGVKGWASSSSSSAEGPDEPSPTNPEPEFISDSIQGSVSEEDLKSGMRQLGIGRSSGSKDRSDSTSAQDDKRWEEEINKDLQEFEVVGKDDNNGLDEDLEKDLAQL</sequence>
<feature type="compositionally biased region" description="Polar residues" evidence="1">
    <location>
        <begin position="85"/>
        <end position="107"/>
    </location>
</feature>
<organism evidence="3 4">
    <name type="scientific">Tetranychus urticae</name>
    <name type="common">Two-spotted spider mite</name>
    <dbReference type="NCBI Taxonomy" id="32264"/>
    <lineage>
        <taxon>Eukaryota</taxon>
        <taxon>Metazoa</taxon>
        <taxon>Ecdysozoa</taxon>
        <taxon>Arthropoda</taxon>
        <taxon>Chelicerata</taxon>
        <taxon>Arachnida</taxon>
        <taxon>Acari</taxon>
        <taxon>Acariformes</taxon>
        <taxon>Trombidiformes</taxon>
        <taxon>Prostigmata</taxon>
        <taxon>Eleutherengona</taxon>
        <taxon>Raphignathae</taxon>
        <taxon>Tetranychoidea</taxon>
        <taxon>Tetranychidae</taxon>
        <taxon>Tetranychus</taxon>
    </lineage>
</organism>
<dbReference type="OrthoDB" id="47923at2759"/>
<dbReference type="GO" id="GO:0048172">
    <property type="term" value="P:regulation of short-term neuronal synaptic plasticity"/>
    <property type="evidence" value="ECO:0007669"/>
    <property type="project" value="TreeGrafter"/>
</dbReference>
<dbReference type="GO" id="GO:0005634">
    <property type="term" value="C:nucleus"/>
    <property type="evidence" value="ECO:0007669"/>
    <property type="project" value="TreeGrafter"/>
</dbReference>
<dbReference type="OMA" id="EEAFWKN"/>
<dbReference type="GO" id="GO:0038203">
    <property type="term" value="P:TORC2 signaling"/>
    <property type="evidence" value="ECO:0007669"/>
    <property type="project" value="TreeGrafter"/>
</dbReference>
<dbReference type="SUPFAM" id="SSF140383">
    <property type="entry name" value="BSD domain-like"/>
    <property type="match status" value="1"/>
</dbReference>
<evidence type="ECO:0000256" key="1">
    <source>
        <dbReference type="SAM" id="MobiDB-lite"/>
    </source>
</evidence>
<reference evidence="3" key="2">
    <citation type="submission" date="2015-06" db="UniProtKB">
        <authorList>
            <consortium name="EnsemblMetazoa"/>
        </authorList>
    </citation>
    <scope>IDENTIFICATION</scope>
</reference>
<dbReference type="InterPro" id="IPR051494">
    <property type="entry name" value="BSD_domain-containing"/>
</dbReference>
<feature type="compositionally biased region" description="Basic and acidic residues" evidence="1">
    <location>
        <begin position="369"/>
        <end position="404"/>
    </location>
</feature>
<feature type="compositionally biased region" description="Basic and acidic residues" evidence="1">
    <location>
        <begin position="16"/>
        <end position="38"/>
    </location>
</feature>
<accession>T1L1D5</accession>
<evidence type="ECO:0000313" key="3">
    <source>
        <dbReference type="EnsemblMetazoa" id="tetur31g01360.1"/>
    </source>
</evidence>
<dbReference type="PANTHER" id="PTHR16019">
    <property type="entry name" value="SYNAPSE-ASSOCIATED PROTEIN"/>
    <property type="match status" value="1"/>
</dbReference>
<evidence type="ECO:0000259" key="2">
    <source>
        <dbReference type="PROSITE" id="PS50858"/>
    </source>
</evidence>
<feature type="compositionally biased region" description="Polar residues" evidence="1">
    <location>
        <begin position="54"/>
        <end position="65"/>
    </location>
</feature>
<dbReference type="Proteomes" id="UP000015104">
    <property type="component" value="Unassembled WGS sequence"/>
</dbReference>
<proteinExistence type="predicted"/>
<name>T1L1D5_TETUR</name>
<feature type="compositionally biased region" description="Basic and acidic residues" evidence="1">
    <location>
        <begin position="108"/>
        <end position="117"/>
    </location>
</feature>
<feature type="compositionally biased region" description="Polar residues" evidence="1">
    <location>
        <begin position="144"/>
        <end position="154"/>
    </location>
</feature>
<evidence type="ECO:0000313" key="4">
    <source>
        <dbReference type="Proteomes" id="UP000015104"/>
    </source>
</evidence>
<dbReference type="EnsemblMetazoa" id="tetur31g01360.1">
    <property type="protein sequence ID" value="tetur31g01360.1"/>
    <property type="gene ID" value="tetur31g01360"/>
</dbReference>
<dbReference type="Gene3D" id="1.10.3970.10">
    <property type="entry name" value="BSD domain"/>
    <property type="match status" value="1"/>
</dbReference>
<dbReference type="PROSITE" id="PS50858">
    <property type="entry name" value="BSD"/>
    <property type="match status" value="1"/>
</dbReference>
<dbReference type="KEGG" id="tut:107369306"/>
<protein>
    <recommendedName>
        <fullName evidence="2">BSD domain-containing protein</fullName>
    </recommendedName>
</protein>
<reference evidence="4" key="1">
    <citation type="submission" date="2011-08" db="EMBL/GenBank/DDBJ databases">
        <authorList>
            <person name="Rombauts S."/>
        </authorList>
    </citation>
    <scope>NUCLEOTIDE SEQUENCE</scope>
    <source>
        <strain evidence="4">London</strain>
    </source>
</reference>
<dbReference type="GO" id="GO:0045202">
    <property type="term" value="C:synapse"/>
    <property type="evidence" value="ECO:0007669"/>
    <property type="project" value="TreeGrafter"/>
</dbReference>
<feature type="region of interest" description="Disordered" evidence="1">
    <location>
        <begin position="1"/>
        <end position="154"/>
    </location>
</feature>
<gene>
    <name evidence="3" type="primary">107369306</name>
</gene>
<dbReference type="Pfam" id="PF03909">
    <property type="entry name" value="BSD"/>
    <property type="match status" value="1"/>
</dbReference>
<feature type="compositionally biased region" description="Acidic residues" evidence="1">
    <location>
        <begin position="69"/>
        <end position="78"/>
    </location>
</feature>
<dbReference type="HOGENOM" id="CLU_046184_1_0_1"/>
<dbReference type="AlphaFoldDB" id="T1L1D5"/>
<dbReference type="EMBL" id="CAEY01000891">
    <property type="status" value="NOT_ANNOTATED_CDS"/>
    <property type="molecule type" value="Genomic_DNA"/>
</dbReference>
<dbReference type="GO" id="GO:0005794">
    <property type="term" value="C:Golgi apparatus"/>
    <property type="evidence" value="ECO:0007669"/>
    <property type="project" value="TreeGrafter"/>
</dbReference>
<keyword evidence="4" id="KW-1185">Reference proteome</keyword>